<keyword evidence="2 5" id="KW-0863">Zinc-finger</keyword>
<evidence type="ECO:0000256" key="2">
    <source>
        <dbReference type="ARBA" id="ARBA00022771"/>
    </source>
</evidence>
<dbReference type="Pfam" id="PF05485">
    <property type="entry name" value="THAP"/>
    <property type="match status" value="1"/>
</dbReference>
<dbReference type="Bgee" id="ENSNBRG00000021037">
    <property type="expression patterns" value="Expressed in testis and 1 other cell type or tissue"/>
</dbReference>
<dbReference type="Ensembl" id="ENSNBRT00000028297.1">
    <property type="protein sequence ID" value="ENSNBRP00000027578.1"/>
    <property type="gene ID" value="ENSNBRG00000021037.1"/>
</dbReference>
<keyword evidence="6" id="KW-0472">Membrane</keyword>
<dbReference type="PROSITE" id="PS50950">
    <property type="entry name" value="ZF_THAP"/>
    <property type="match status" value="1"/>
</dbReference>
<dbReference type="GeneTree" id="ENSGT00940000176877"/>
<keyword evidence="6" id="KW-1133">Transmembrane helix</keyword>
<dbReference type="Proteomes" id="UP000261580">
    <property type="component" value="Unassembled WGS sequence"/>
</dbReference>
<name>A0A3Q4I1K5_NEOBR</name>
<organism evidence="8 9">
    <name type="scientific">Neolamprologus brichardi</name>
    <name type="common">Fairy cichlid</name>
    <name type="synonym">Lamprologus brichardi</name>
    <dbReference type="NCBI Taxonomy" id="32507"/>
    <lineage>
        <taxon>Eukaryota</taxon>
        <taxon>Metazoa</taxon>
        <taxon>Chordata</taxon>
        <taxon>Craniata</taxon>
        <taxon>Vertebrata</taxon>
        <taxon>Euteleostomi</taxon>
        <taxon>Actinopterygii</taxon>
        <taxon>Neopterygii</taxon>
        <taxon>Teleostei</taxon>
        <taxon>Neoteleostei</taxon>
        <taxon>Acanthomorphata</taxon>
        <taxon>Ovalentaria</taxon>
        <taxon>Cichlomorphae</taxon>
        <taxon>Cichliformes</taxon>
        <taxon>Cichlidae</taxon>
        <taxon>African cichlids</taxon>
        <taxon>Pseudocrenilabrinae</taxon>
        <taxon>Lamprologini</taxon>
        <taxon>Neolamprologus</taxon>
    </lineage>
</organism>
<evidence type="ECO:0000256" key="4">
    <source>
        <dbReference type="ARBA" id="ARBA00023125"/>
    </source>
</evidence>
<evidence type="ECO:0000256" key="3">
    <source>
        <dbReference type="ARBA" id="ARBA00022833"/>
    </source>
</evidence>
<evidence type="ECO:0000256" key="5">
    <source>
        <dbReference type="PROSITE-ProRule" id="PRU00309"/>
    </source>
</evidence>
<dbReference type="GO" id="GO:0003677">
    <property type="term" value="F:DNA binding"/>
    <property type="evidence" value="ECO:0007669"/>
    <property type="project" value="UniProtKB-UniRule"/>
</dbReference>
<evidence type="ECO:0000256" key="1">
    <source>
        <dbReference type="ARBA" id="ARBA00022723"/>
    </source>
</evidence>
<sequence length="97" mass="11117">MVCTCCVVGCNVRSHDREGKKQREGFHISDITKQRHQAWIAAVRRADIEFSAIPNLLLVCSRHFLSGEQKSLICWIIVLLFLALQIRPHGFVQIFGR</sequence>
<protein>
    <recommendedName>
        <fullName evidence="7">THAP-type domain-containing protein</fullName>
    </recommendedName>
</protein>
<dbReference type="InterPro" id="IPR006612">
    <property type="entry name" value="THAP_Znf"/>
</dbReference>
<evidence type="ECO:0000256" key="6">
    <source>
        <dbReference type="SAM" id="Phobius"/>
    </source>
</evidence>
<feature type="domain" description="THAP-type" evidence="7">
    <location>
        <begin position="1"/>
        <end position="81"/>
    </location>
</feature>
<keyword evidence="3" id="KW-0862">Zinc</keyword>
<dbReference type="AlphaFoldDB" id="A0A3Q4I1K5"/>
<evidence type="ECO:0000313" key="8">
    <source>
        <dbReference type="Ensembl" id="ENSNBRP00000027578.1"/>
    </source>
</evidence>
<keyword evidence="9" id="KW-1185">Reference proteome</keyword>
<evidence type="ECO:0000259" key="7">
    <source>
        <dbReference type="PROSITE" id="PS50950"/>
    </source>
</evidence>
<reference evidence="8" key="1">
    <citation type="submission" date="2025-08" db="UniProtKB">
        <authorList>
            <consortium name="Ensembl"/>
        </authorList>
    </citation>
    <scope>IDENTIFICATION</scope>
</reference>
<keyword evidence="6" id="KW-0812">Transmembrane</keyword>
<dbReference type="SUPFAM" id="SSF57716">
    <property type="entry name" value="Glucocorticoid receptor-like (DNA-binding domain)"/>
    <property type="match status" value="1"/>
</dbReference>
<accession>A0A3Q4I1K5</accession>
<reference evidence="8" key="2">
    <citation type="submission" date="2025-09" db="UniProtKB">
        <authorList>
            <consortium name="Ensembl"/>
        </authorList>
    </citation>
    <scope>IDENTIFICATION</scope>
</reference>
<evidence type="ECO:0000313" key="9">
    <source>
        <dbReference type="Proteomes" id="UP000261580"/>
    </source>
</evidence>
<feature type="transmembrane region" description="Helical" evidence="6">
    <location>
        <begin position="72"/>
        <end position="95"/>
    </location>
</feature>
<keyword evidence="4 5" id="KW-0238">DNA-binding</keyword>
<keyword evidence="1" id="KW-0479">Metal-binding</keyword>
<proteinExistence type="predicted"/>
<dbReference type="GO" id="GO:0008270">
    <property type="term" value="F:zinc ion binding"/>
    <property type="evidence" value="ECO:0007669"/>
    <property type="project" value="UniProtKB-KW"/>
</dbReference>